<keyword evidence="3" id="KW-1015">Disulfide bond</keyword>
<dbReference type="InterPro" id="IPR000866">
    <property type="entry name" value="AhpC/TSA"/>
</dbReference>
<keyword evidence="2" id="KW-0201">Cytochrome c-type biogenesis</keyword>
<evidence type="ECO:0000259" key="5">
    <source>
        <dbReference type="PROSITE" id="PS51352"/>
    </source>
</evidence>
<accession>A0A9D9NQ85</accession>
<comment type="caution">
    <text evidence="6">The sequence shown here is derived from an EMBL/GenBank/DDBJ whole genome shotgun (WGS) entry which is preliminary data.</text>
</comment>
<gene>
    <name evidence="6" type="ORF">IAC87_06280</name>
</gene>
<dbReference type="GO" id="GO:0016491">
    <property type="term" value="F:oxidoreductase activity"/>
    <property type="evidence" value="ECO:0007669"/>
    <property type="project" value="InterPro"/>
</dbReference>
<dbReference type="InterPro" id="IPR036249">
    <property type="entry name" value="Thioredoxin-like_sf"/>
</dbReference>
<dbReference type="GO" id="GO:0030313">
    <property type="term" value="C:cell envelope"/>
    <property type="evidence" value="ECO:0007669"/>
    <property type="project" value="UniProtKB-SubCell"/>
</dbReference>
<dbReference type="GO" id="GO:0016209">
    <property type="term" value="F:antioxidant activity"/>
    <property type="evidence" value="ECO:0007669"/>
    <property type="project" value="InterPro"/>
</dbReference>
<dbReference type="InterPro" id="IPR050553">
    <property type="entry name" value="Thioredoxin_ResA/DsbE_sf"/>
</dbReference>
<sequence length="383" mass="41988">MGNLIGNLGRAAALVAAALFLFSCQPGGKAVINLDIEDGGGKKVVLTRLDVNKNSVVDTLVCDESGHLRYAVKVPEDNPDFFYLYEDGNKIASLVLAGGDKVEVKADGSGNFSVTGSSDCSLLQEAEAKYREVTEQFEILSDRLVANYKDVDKADGFRREMGKLFVSHYRECVAFVMEHPSSMASVSVLFQRVGDNLGVFATDTDVAHFKRVRDSIAAVYPHSKYLPSLDEEISSREDALALRIKLENSGETGFPDLILPDINGNYVQLSSVGKPLVLLHFWTASEASHNIYNTQVLKPLYDKYKGQGLEIYAVSFDTDKALWAGIVKEQNTGWINVNDFTSSSAGIYNVTELPRTYVIAGSTVVDSGSFNKVQLERIIRAEI</sequence>
<dbReference type="CDD" id="cd02966">
    <property type="entry name" value="TlpA_like_family"/>
    <property type="match status" value="1"/>
</dbReference>
<evidence type="ECO:0000313" key="7">
    <source>
        <dbReference type="Proteomes" id="UP000823772"/>
    </source>
</evidence>
<evidence type="ECO:0000256" key="3">
    <source>
        <dbReference type="ARBA" id="ARBA00023157"/>
    </source>
</evidence>
<organism evidence="6 7">
    <name type="scientific">Candidatus Merdivivens faecigallinarum</name>
    <dbReference type="NCBI Taxonomy" id="2840871"/>
    <lineage>
        <taxon>Bacteria</taxon>
        <taxon>Pseudomonadati</taxon>
        <taxon>Bacteroidota</taxon>
        <taxon>Bacteroidia</taxon>
        <taxon>Bacteroidales</taxon>
        <taxon>Muribaculaceae</taxon>
        <taxon>Muribaculaceae incertae sedis</taxon>
        <taxon>Candidatus Merdivivens</taxon>
    </lineage>
</organism>
<evidence type="ECO:0000256" key="1">
    <source>
        <dbReference type="ARBA" id="ARBA00004196"/>
    </source>
</evidence>
<keyword evidence="4" id="KW-0676">Redox-active center</keyword>
<dbReference type="Gene3D" id="3.40.30.10">
    <property type="entry name" value="Glutaredoxin"/>
    <property type="match status" value="1"/>
</dbReference>
<evidence type="ECO:0000313" key="6">
    <source>
        <dbReference type="EMBL" id="MBO8482134.1"/>
    </source>
</evidence>
<dbReference type="GO" id="GO:0017004">
    <property type="term" value="P:cytochrome complex assembly"/>
    <property type="evidence" value="ECO:0007669"/>
    <property type="project" value="UniProtKB-KW"/>
</dbReference>
<evidence type="ECO:0000256" key="4">
    <source>
        <dbReference type="ARBA" id="ARBA00023284"/>
    </source>
</evidence>
<dbReference type="PANTHER" id="PTHR42852">
    <property type="entry name" value="THIOL:DISULFIDE INTERCHANGE PROTEIN DSBE"/>
    <property type="match status" value="1"/>
</dbReference>
<dbReference type="Proteomes" id="UP000823772">
    <property type="component" value="Unassembled WGS sequence"/>
</dbReference>
<reference evidence="6" key="2">
    <citation type="journal article" date="2021" name="PeerJ">
        <title>Extensive microbial diversity within the chicken gut microbiome revealed by metagenomics and culture.</title>
        <authorList>
            <person name="Gilroy R."/>
            <person name="Ravi A."/>
            <person name="Getino M."/>
            <person name="Pursley I."/>
            <person name="Horton D.L."/>
            <person name="Alikhan N.F."/>
            <person name="Baker D."/>
            <person name="Gharbi K."/>
            <person name="Hall N."/>
            <person name="Watson M."/>
            <person name="Adriaenssens E.M."/>
            <person name="Foster-Nyarko E."/>
            <person name="Jarju S."/>
            <person name="Secka A."/>
            <person name="Antonio M."/>
            <person name="Oren A."/>
            <person name="Chaudhuri R.R."/>
            <person name="La Ragione R."/>
            <person name="Hildebrand F."/>
            <person name="Pallen M.J."/>
        </authorList>
    </citation>
    <scope>NUCLEOTIDE SEQUENCE</scope>
    <source>
        <strain evidence="6">B3-2255</strain>
    </source>
</reference>
<name>A0A9D9NQ85_9BACT</name>
<reference evidence="6" key="1">
    <citation type="submission" date="2020-10" db="EMBL/GenBank/DDBJ databases">
        <authorList>
            <person name="Gilroy R."/>
        </authorList>
    </citation>
    <scope>NUCLEOTIDE SEQUENCE</scope>
    <source>
        <strain evidence="6">B3-2255</strain>
    </source>
</reference>
<feature type="domain" description="Thioredoxin" evidence="5">
    <location>
        <begin position="248"/>
        <end position="383"/>
    </location>
</feature>
<dbReference type="PROSITE" id="PS51352">
    <property type="entry name" value="THIOREDOXIN_2"/>
    <property type="match status" value="1"/>
</dbReference>
<proteinExistence type="predicted"/>
<dbReference type="SUPFAM" id="SSF52833">
    <property type="entry name" value="Thioredoxin-like"/>
    <property type="match status" value="1"/>
</dbReference>
<evidence type="ECO:0000256" key="2">
    <source>
        <dbReference type="ARBA" id="ARBA00022748"/>
    </source>
</evidence>
<dbReference type="InterPro" id="IPR013766">
    <property type="entry name" value="Thioredoxin_domain"/>
</dbReference>
<dbReference type="Pfam" id="PF00578">
    <property type="entry name" value="AhpC-TSA"/>
    <property type="match status" value="1"/>
</dbReference>
<dbReference type="AlphaFoldDB" id="A0A9D9NQ85"/>
<protein>
    <submittedName>
        <fullName evidence="6">TlpA family protein disulfide reductase</fullName>
    </submittedName>
</protein>
<dbReference type="EMBL" id="JADILY010000132">
    <property type="protein sequence ID" value="MBO8482134.1"/>
    <property type="molecule type" value="Genomic_DNA"/>
</dbReference>
<comment type="subcellular location">
    <subcellularLocation>
        <location evidence="1">Cell envelope</location>
    </subcellularLocation>
</comment>
<dbReference type="PANTHER" id="PTHR42852:SF6">
    <property type="entry name" value="THIOL:DISULFIDE INTERCHANGE PROTEIN DSBE"/>
    <property type="match status" value="1"/>
</dbReference>